<feature type="compositionally biased region" description="Polar residues" evidence="1">
    <location>
        <begin position="891"/>
        <end position="900"/>
    </location>
</feature>
<dbReference type="GO" id="GO:0031297">
    <property type="term" value="P:replication fork processing"/>
    <property type="evidence" value="ECO:0007669"/>
    <property type="project" value="InterPro"/>
</dbReference>
<dbReference type="OrthoDB" id="2386201at2759"/>
<organism evidence="2 3">
    <name type="scientific">Salinomyces thailandicus</name>
    <dbReference type="NCBI Taxonomy" id="706561"/>
    <lineage>
        <taxon>Eukaryota</taxon>
        <taxon>Fungi</taxon>
        <taxon>Dikarya</taxon>
        <taxon>Ascomycota</taxon>
        <taxon>Pezizomycotina</taxon>
        <taxon>Dothideomycetes</taxon>
        <taxon>Dothideomycetidae</taxon>
        <taxon>Mycosphaerellales</taxon>
        <taxon>Teratosphaeriaceae</taxon>
        <taxon>Salinomyces</taxon>
    </lineage>
</organism>
<comment type="caution">
    <text evidence="2">The sequence shown here is derived from an EMBL/GenBank/DDBJ whole genome shotgun (WGS) entry which is preliminary data.</text>
</comment>
<evidence type="ECO:0008006" key="4">
    <source>
        <dbReference type="Google" id="ProtNLM"/>
    </source>
</evidence>
<feature type="region of interest" description="Disordered" evidence="1">
    <location>
        <begin position="1"/>
        <end position="93"/>
    </location>
</feature>
<evidence type="ECO:0000256" key="1">
    <source>
        <dbReference type="SAM" id="MobiDB-lite"/>
    </source>
</evidence>
<feature type="compositionally biased region" description="Basic and acidic residues" evidence="1">
    <location>
        <begin position="690"/>
        <end position="700"/>
    </location>
</feature>
<feature type="compositionally biased region" description="Low complexity" evidence="1">
    <location>
        <begin position="20"/>
        <end position="31"/>
    </location>
</feature>
<proteinExistence type="predicted"/>
<protein>
    <recommendedName>
        <fullName evidence="4">Mus7/MMS22 family protein</fullName>
    </recommendedName>
</protein>
<dbReference type="EMBL" id="NAJL01000010">
    <property type="protein sequence ID" value="TKA30624.1"/>
    <property type="molecule type" value="Genomic_DNA"/>
</dbReference>
<sequence>MKRWQDRGEVADSDEDEDGSLSLGSESQSPEQAKKRLRDGFHEDDAFGIDSQHEVSNQVPRNARDAGIGASGQPEERGQDGENAEEAWLQPRNATAYSRKVRVVQIDRPEQVWTSRPATPDTSLVRSPEALSTQLVAGQVKEFTRHGFGDLHPEAGDVGSGAQDDAPTGQSILERQACENMNSTRSSPSNRVDGLLNPSQPFEHSLVQACTPQGHSGMLSVMSSPLSEREVSPPPGFVLPRVDRSPAHVESVAQLPEISDLIGDDSEFADIDALAQALQVAGTAPTAPRSLRARKEKQLHPYEYERLRYQQQMKQRGIKPIRISETVENGVEESQDPVYSADDSVSQRQVSRVSSSPVQTSSQLGSDRPPSAIVDAVPEKNGRDSADELPDIDSLINRRLPGALQHGQKRRKLKHVSKRYPDETASRQDDYAIPPSPQSISSDSLRRSKSVVLPTGFRLPFGMTPAALPTPDISSEIRPSHRGNAGTSSDSEEQCPRISHTPALRSLRRRSQVIGISSDSEEVSASKAASERSDHSRRLLREKKRIRGVLPASWLRIDLKAQQHWQPNSPQTGRRLSSSSPPPSTRPQKGVAQRVSRSAASPARLRSLDSSECDSSENDITAAAPSPLGGHSHPEQDRLNVARHSTVDFEPMEVDWIDPMLAGHAWPRDGSEGNKKRQPRIQDAFAKLQPRRDDFSEEKAARRRMVGSSKPRERNSKPRPSSYRVRKRSGPALSILDAPSTVSEARALPPQFVRLAQREAKSRPSESRHSPSRKMIRLATAEDTEEATATLRAWRAGTVARRLSLREPQPIDSEGRRVDNDHARKPLVERDCNQQSGLPSPVRKKRVDDRTQPWQRPSMQQPQPRQTRLQPSSIDERRSPSVRHEVAQGSEALSSNVQTERSTERVGRRPRQAIPSVRLRGAQLETLENSFDHEHRTAAFERRINRMTETIAARARTRTRDPMQLDRFLAGANPPSTLPVEDASRGDKNTHATRPTRHRPTAASRPRKRRPRHLDTEMRRYRQPSEPLPETSFVEEARLISQPPDGPLLHGLGPFGTKYATDFDVLPLPPGTYFHESTFIGSGDLAAALRVGERDLSAVNGHMRVYVDGDILEWSTWTEEVAAGLARIPAAVLEAIKTLELTTSEEEHRDQAALVTSNVDHMLRSVVRYCSKCLAFLDPVDRLTCVEQLQRFVEDSLELTSDIDNPSGEQIKLQEKCLEYGLVTATQAHQLTSALMPLEMKSHAQGLVRNAASKLASYLLPQGLASLRLLYEDMTYTAKREAGIRDNAGSLSGLLILRHCLRQSGVPGFGLWTTISNALGLVTSELSTLQSLDKTWYDIFTILPALEVDHFGMARSGMRLWETCQDWSLVKRLLDRTFELYPATSKARGSTINDYARAVLTRCFRLIARWGWWQCESVLNTIFDFFAHRGLAQLDNEPSRGSPAYLQELPNEPSIDVQAGDSSFHIFLKTLIAGLQGMRKAGIYNARRVGGIAWRLIPNHGRTYRKDADIKETDLSALRNHHDLLCTLYYATPPGFRLRLDLLRSLVDHGTSHREACRLNVRAWTNLASYQASLEESTDALRPFIEWYRDMLQTTMSQYRLAKTEAEQDYATAKAGGAIGLTESVLATTIASNQRHIAATLVDIFAGLRRALLAAKSLSTATLLVEGSRFWSMLSTFDVSERRLFPVLDETLAVITTSFQIHQKYTASEESQQTSEESQDYGDFGALEEVVANETAANTVAPPEWSTIPGLLSDPVNLLVSNIFGADQPVDDALLTKLVDLLVLVAMQDTKCGKRSWTTYLDAYSSHSWHQLRDTEQRRKLTPYFLARIVNNIREDFDEVRIFVIRSWLTSTIEREARLKYQHDLTNALLNRVRDEPLLENLPFSSDSKTGLFDVTLHDFRQRRLSLLSTVLFNMRRHYHQTKYCQSRSHLEVAQRYTELLKSFMLAMKNNYQHLQGSFDTSVADPSVQGNYVEFVQQVVAFLQQHTTDICRVDSFFTDSAAFPLPAADPGYVVGRLKSYLPKLEDGRARKQLATFVLTINERAAVDHQLPYLSEQLRSAMEQDVDQLDTAKPTLRNVLLAAIFPAFIETALASACCWILALPVLQASAHVLESFLHCVDLGNSASVEESMKDATAFLQSLQQPLARALRRGQEVRYYLNGSQDYVLDPVKHNEPHRSRWADTKAFAKQELEHALNDRWSAVDGQYFARWGGI</sequence>
<dbReference type="PANTHER" id="PTHR28122:SF1">
    <property type="entry name" value="E3 UBIQUITIN-PROTEIN LIGASE SUBSTRATE RECEPTOR MMS22"/>
    <property type="match status" value="1"/>
</dbReference>
<evidence type="ECO:0000313" key="3">
    <source>
        <dbReference type="Proteomes" id="UP000308549"/>
    </source>
</evidence>
<feature type="compositionally biased region" description="Polar residues" evidence="1">
    <location>
        <begin position="180"/>
        <end position="190"/>
    </location>
</feature>
<dbReference type="Proteomes" id="UP000308549">
    <property type="component" value="Unassembled WGS sequence"/>
</dbReference>
<feature type="region of interest" description="Disordered" evidence="1">
    <location>
        <begin position="463"/>
        <end position="536"/>
    </location>
</feature>
<dbReference type="GO" id="GO:0005634">
    <property type="term" value="C:nucleus"/>
    <property type="evidence" value="ECO:0007669"/>
    <property type="project" value="InterPro"/>
</dbReference>
<feature type="compositionally biased region" description="Basic and acidic residues" evidence="1">
    <location>
        <begin position="419"/>
        <end position="430"/>
    </location>
</feature>
<dbReference type="InterPro" id="IPR019021">
    <property type="entry name" value="Mms22"/>
</dbReference>
<dbReference type="GO" id="GO:0000724">
    <property type="term" value="P:double-strand break repair via homologous recombination"/>
    <property type="evidence" value="ECO:0007669"/>
    <property type="project" value="TreeGrafter"/>
</dbReference>
<feature type="compositionally biased region" description="Basic residues" evidence="1">
    <location>
        <begin position="994"/>
        <end position="1012"/>
    </location>
</feature>
<feature type="region of interest" description="Disordered" evidence="1">
    <location>
        <begin position="805"/>
        <end position="915"/>
    </location>
</feature>
<feature type="compositionally biased region" description="Low complexity" evidence="1">
    <location>
        <begin position="592"/>
        <end position="610"/>
    </location>
</feature>
<name>A0A4U0U6L9_9PEZI</name>
<dbReference type="PANTHER" id="PTHR28122">
    <property type="entry name" value="E3 UBIQUITIN-PROTEIN LIGASE SUBSTRATE RECEPTOR MMS22"/>
    <property type="match status" value="1"/>
</dbReference>
<keyword evidence="3" id="KW-1185">Reference proteome</keyword>
<accession>A0A4U0U6L9</accession>
<feature type="compositionally biased region" description="Basic residues" evidence="1">
    <location>
        <begin position="407"/>
        <end position="418"/>
    </location>
</feature>
<dbReference type="GO" id="GO:0035361">
    <property type="term" value="C:Cul8-RING ubiquitin ligase complex"/>
    <property type="evidence" value="ECO:0007669"/>
    <property type="project" value="TreeGrafter"/>
</dbReference>
<gene>
    <name evidence="2" type="ORF">B0A50_02344</name>
</gene>
<feature type="compositionally biased region" description="Low complexity" evidence="1">
    <location>
        <begin position="852"/>
        <end position="871"/>
    </location>
</feature>
<feature type="compositionally biased region" description="Basic and acidic residues" evidence="1">
    <location>
        <begin position="1"/>
        <end position="10"/>
    </location>
</feature>
<feature type="region of interest" description="Disordered" evidence="1">
    <location>
        <begin position="180"/>
        <end position="199"/>
    </location>
</feature>
<dbReference type="Pfam" id="PF09462">
    <property type="entry name" value="Mus7"/>
    <property type="match status" value="1"/>
</dbReference>
<feature type="region of interest" description="Disordered" evidence="1">
    <location>
        <begin position="327"/>
        <end position="447"/>
    </location>
</feature>
<feature type="compositionally biased region" description="Low complexity" evidence="1">
    <location>
        <begin position="344"/>
        <end position="363"/>
    </location>
</feature>
<feature type="region of interest" description="Disordered" evidence="1">
    <location>
        <begin position="684"/>
        <end position="742"/>
    </location>
</feature>
<feature type="compositionally biased region" description="Basic and acidic residues" evidence="1">
    <location>
        <begin position="813"/>
        <end position="832"/>
    </location>
</feature>
<feature type="compositionally biased region" description="Polar residues" evidence="1">
    <location>
        <begin position="563"/>
        <end position="576"/>
    </location>
</feature>
<feature type="region of interest" description="Disordered" evidence="1">
    <location>
        <begin position="952"/>
        <end position="1029"/>
    </location>
</feature>
<evidence type="ECO:0000313" key="2">
    <source>
        <dbReference type="EMBL" id="TKA30624.1"/>
    </source>
</evidence>
<feature type="compositionally biased region" description="Basic and acidic residues" evidence="1">
    <location>
        <begin position="874"/>
        <end position="886"/>
    </location>
</feature>
<feature type="compositionally biased region" description="Basic and acidic residues" evidence="1">
    <location>
        <begin position="377"/>
        <end position="386"/>
    </location>
</feature>
<feature type="region of interest" description="Disordered" evidence="1">
    <location>
        <begin position="147"/>
        <end position="169"/>
    </location>
</feature>
<reference evidence="2 3" key="1">
    <citation type="submission" date="2017-03" db="EMBL/GenBank/DDBJ databases">
        <title>Genomes of endolithic fungi from Antarctica.</title>
        <authorList>
            <person name="Coleine C."/>
            <person name="Masonjones S."/>
            <person name="Stajich J.E."/>
        </authorList>
    </citation>
    <scope>NUCLEOTIDE SEQUENCE [LARGE SCALE GENOMIC DNA]</scope>
    <source>
        <strain evidence="2 3">CCFEE 6315</strain>
    </source>
</reference>
<feature type="compositionally biased region" description="Basic and acidic residues" evidence="1">
    <location>
        <begin position="32"/>
        <end position="45"/>
    </location>
</feature>
<feature type="region of interest" description="Disordered" evidence="1">
    <location>
        <begin position="561"/>
        <end position="636"/>
    </location>
</feature>